<feature type="transmembrane region" description="Helical" evidence="6">
    <location>
        <begin position="178"/>
        <end position="201"/>
    </location>
</feature>
<evidence type="ECO:0000256" key="1">
    <source>
        <dbReference type="ARBA" id="ARBA00004141"/>
    </source>
</evidence>
<dbReference type="Pfam" id="PF20684">
    <property type="entry name" value="Fung_rhodopsin"/>
    <property type="match status" value="1"/>
</dbReference>
<keyword evidence="2 6" id="KW-0812">Transmembrane</keyword>
<comment type="subcellular location">
    <subcellularLocation>
        <location evidence="1">Membrane</location>
        <topology evidence="1">Multi-pass membrane protein</topology>
    </subcellularLocation>
</comment>
<reference evidence="8 9" key="1">
    <citation type="submission" date="2019-04" db="EMBL/GenBank/DDBJ databases">
        <title>Friends and foes A comparative genomics study of 23 Aspergillus species from section Flavi.</title>
        <authorList>
            <consortium name="DOE Joint Genome Institute"/>
            <person name="Kjaerbolling I."/>
            <person name="Vesth T."/>
            <person name="Frisvad J.C."/>
            <person name="Nybo J.L."/>
            <person name="Theobald S."/>
            <person name="Kildgaard S."/>
            <person name="Isbrandt T."/>
            <person name="Kuo A."/>
            <person name="Sato A."/>
            <person name="Lyhne E.K."/>
            <person name="Kogle M.E."/>
            <person name="Wiebenga A."/>
            <person name="Kun R.S."/>
            <person name="Lubbers R.J."/>
            <person name="Makela M.R."/>
            <person name="Barry K."/>
            <person name="Chovatia M."/>
            <person name="Clum A."/>
            <person name="Daum C."/>
            <person name="Haridas S."/>
            <person name="He G."/>
            <person name="LaButti K."/>
            <person name="Lipzen A."/>
            <person name="Mondo S."/>
            <person name="Riley R."/>
            <person name="Salamov A."/>
            <person name="Simmons B.A."/>
            <person name="Magnuson J.K."/>
            <person name="Henrissat B."/>
            <person name="Mortensen U.H."/>
            <person name="Larsen T.O."/>
            <person name="Devries R.P."/>
            <person name="Grigoriev I.V."/>
            <person name="Machida M."/>
            <person name="Baker S.E."/>
            <person name="Andersen M.R."/>
        </authorList>
    </citation>
    <scope>NUCLEOTIDE SEQUENCE [LARGE SCALE GENOMIC DNA]</scope>
    <source>
        <strain evidence="8 9">CBS 151.66</strain>
    </source>
</reference>
<gene>
    <name evidence="8" type="ORF">BDV29DRAFT_158378</name>
</gene>
<proteinExistence type="inferred from homology"/>
<name>A0A5N5WVR6_9EURO</name>
<organism evidence="8 9">
    <name type="scientific">Aspergillus leporis</name>
    <dbReference type="NCBI Taxonomy" id="41062"/>
    <lineage>
        <taxon>Eukaryota</taxon>
        <taxon>Fungi</taxon>
        <taxon>Dikarya</taxon>
        <taxon>Ascomycota</taxon>
        <taxon>Pezizomycotina</taxon>
        <taxon>Eurotiomycetes</taxon>
        <taxon>Eurotiomycetidae</taxon>
        <taxon>Eurotiales</taxon>
        <taxon>Aspergillaceae</taxon>
        <taxon>Aspergillus</taxon>
        <taxon>Aspergillus subgen. Circumdati</taxon>
    </lineage>
</organism>
<dbReference type="Proteomes" id="UP000326565">
    <property type="component" value="Unassembled WGS sequence"/>
</dbReference>
<evidence type="ECO:0000256" key="6">
    <source>
        <dbReference type="SAM" id="Phobius"/>
    </source>
</evidence>
<dbReference type="InterPro" id="IPR052337">
    <property type="entry name" value="SAT4-like"/>
</dbReference>
<feature type="transmembrane region" description="Helical" evidence="6">
    <location>
        <begin position="13"/>
        <end position="34"/>
    </location>
</feature>
<keyword evidence="9" id="KW-1185">Reference proteome</keyword>
<feature type="transmembrane region" description="Helical" evidence="6">
    <location>
        <begin position="46"/>
        <end position="65"/>
    </location>
</feature>
<comment type="similarity">
    <text evidence="5">Belongs to the SAT4 family.</text>
</comment>
<evidence type="ECO:0000259" key="7">
    <source>
        <dbReference type="Pfam" id="PF20684"/>
    </source>
</evidence>
<protein>
    <recommendedName>
        <fullName evidence="7">Rhodopsin domain-containing protein</fullName>
    </recommendedName>
</protein>
<dbReference type="PANTHER" id="PTHR33048:SF2">
    <property type="entry name" value="SRPK"/>
    <property type="match status" value="1"/>
</dbReference>
<evidence type="ECO:0000256" key="3">
    <source>
        <dbReference type="ARBA" id="ARBA00022989"/>
    </source>
</evidence>
<dbReference type="AlphaFoldDB" id="A0A5N5WVR6"/>
<evidence type="ECO:0000256" key="4">
    <source>
        <dbReference type="ARBA" id="ARBA00023136"/>
    </source>
</evidence>
<keyword evidence="4 6" id="KW-0472">Membrane</keyword>
<evidence type="ECO:0000256" key="2">
    <source>
        <dbReference type="ARBA" id="ARBA00022692"/>
    </source>
</evidence>
<feature type="domain" description="Rhodopsin" evidence="7">
    <location>
        <begin position="31"/>
        <end position="240"/>
    </location>
</feature>
<accession>A0A5N5WVR6</accession>
<dbReference type="GO" id="GO:0016020">
    <property type="term" value="C:membrane"/>
    <property type="evidence" value="ECO:0007669"/>
    <property type="project" value="UniProtKB-SubCell"/>
</dbReference>
<dbReference type="InterPro" id="IPR049326">
    <property type="entry name" value="Rhodopsin_dom_fungi"/>
</dbReference>
<evidence type="ECO:0000313" key="9">
    <source>
        <dbReference type="Proteomes" id="UP000326565"/>
    </source>
</evidence>
<dbReference type="EMBL" id="ML732243">
    <property type="protein sequence ID" value="KAB8072601.1"/>
    <property type="molecule type" value="Genomic_DNA"/>
</dbReference>
<sequence length="257" mass="28981">MGLARDDTWIPELWSLFSVGAVILFSRVGLRCWFSGFRDPAADDIVSLLIPVFYTICAASSHLVYVNGNKVDFTQAEINSLTEEEASRLVLGTKWELPSSYSYITVLWLLKASLLLLYWRLTRKLERDRLLVVFTAVICALTYIGVILTISLACIPFWKYWRIRPLPSNECIRPPEIFIALAIANILTDTGIIALPIILLARLHISRKKKLKVLCFLSSGTIVTIAAIVRISITLSKPTQLNWNRWATLTLIALSDV</sequence>
<dbReference type="PANTHER" id="PTHR33048">
    <property type="entry name" value="PTH11-LIKE INTEGRAL MEMBRANE PROTEIN (AFU_ORTHOLOGUE AFUA_5G11245)"/>
    <property type="match status" value="1"/>
</dbReference>
<evidence type="ECO:0000313" key="8">
    <source>
        <dbReference type="EMBL" id="KAB8072601.1"/>
    </source>
</evidence>
<feature type="transmembrane region" description="Helical" evidence="6">
    <location>
        <begin position="213"/>
        <end position="233"/>
    </location>
</feature>
<feature type="transmembrane region" description="Helical" evidence="6">
    <location>
        <begin position="131"/>
        <end position="158"/>
    </location>
</feature>
<keyword evidence="3 6" id="KW-1133">Transmembrane helix</keyword>
<evidence type="ECO:0000256" key="5">
    <source>
        <dbReference type="ARBA" id="ARBA00038359"/>
    </source>
</evidence>
<dbReference type="OrthoDB" id="4329349at2759"/>